<evidence type="ECO:0000313" key="3">
    <source>
        <dbReference type="Proteomes" id="UP000821866"/>
    </source>
</evidence>
<proteinExistence type="predicted"/>
<reference evidence="2" key="2">
    <citation type="submission" date="2021-09" db="EMBL/GenBank/DDBJ databases">
        <authorList>
            <person name="Jia N."/>
            <person name="Wang J."/>
            <person name="Shi W."/>
            <person name="Du L."/>
            <person name="Sun Y."/>
            <person name="Zhan W."/>
            <person name="Jiang J."/>
            <person name="Wang Q."/>
            <person name="Zhang B."/>
            <person name="Ji P."/>
            <person name="Sakyi L.B."/>
            <person name="Cui X."/>
            <person name="Yuan T."/>
            <person name="Jiang B."/>
            <person name="Yang W."/>
            <person name="Lam T.T.-Y."/>
            <person name="Chang Q."/>
            <person name="Ding S."/>
            <person name="Wang X."/>
            <person name="Zhu J."/>
            <person name="Ruan X."/>
            <person name="Zhao L."/>
            <person name="Wei J."/>
            <person name="Que T."/>
            <person name="Du C."/>
            <person name="Cheng J."/>
            <person name="Dai P."/>
            <person name="Han X."/>
            <person name="Huang E."/>
            <person name="Gao Y."/>
            <person name="Liu J."/>
            <person name="Shao H."/>
            <person name="Ye R."/>
            <person name="Li L."/>
            <person name="Wei W."/>
            <person name="Wang X."/>
            <person name="Wang C."/>
            <person name="Huo Q."/>
            <person name="Li W."/>
            <person name="Guo W."/>
            <person name="Chen H."/>
            <person name="Chen S."/>
            <person name="Zhou L."/>
            <person name="Zhou L."/>
            <person name="Ni X."/>
            <person name="Tian J."/>
            <person name="Zhou Y."/>
            <person name="Sheng Y."/>
            <person name="Liu T."/>
            <person name="Pan Y."/>
            <person name="Xia L."/>
            <person name="Li J."/>
            <person name="Zhao F."/>
            <person name="Cao W."/>
        </authorList>
    </citation>
    <scope>NUCLEOTIDE SEQUENCE</scope>
    <source>
        <strain evidence="2">Rmic-2018</strain>
        <tissue evidence="2">Larvae</tissue>
    </source>
</reference>
<gene>
    <name evidence="2" type="ORF">HPB51_003583</name>
</gene>
<feature type="region of interest" description="Disordered" evidence="1">
    <location>
        <begin position="1"/>
        <end position="24"/>
    </location>
</feature>
<dbReference type="AlphaFoldDB" id="A0A9J6E5Z1"/>
<evidence type="ECO:0000313" key="2">
    <source>
        <dbReference type="EMBL" id="KAH8029748.1"/>
    </source>
</evidence>
<sequence length="572" mass="64750">MPSPERTRGLERRDEARTVRTSSRGVVRTCPSALLSEDSRAVPVARKLFTRLVMEIIKERLQAWMEDEGVLVELQNSFRKQRRLEDNLLSLTQYIEIAEKEHRSLWIAFLDIKSAHDDMVQEDFWEILDTLGVEVDILGDEMVDSPESSSSQFSIVGSQTPDNCAEVWRRSINSRKSELQRRLRGASDKMAAHYIDDRSEFIREFLASEGVDFDRACTFATDSDCWLARTLSPWNNIFSVVDLELTQPRPRALCLGSRDTAGNTGADVSRIAAYLFKWLPEQHVCVQSRCLHYSLSFKKPLRALNMLFPSSAHLRHLTVKGHIYTAFSERDLRGGMAALKTLENFEFVDVGVTSRDLARAITALLRENGRHLIKVRFERNGFSRRSTASILCALLKYQVLSELSFAHNHLKKSNIKTVAVILRSLRNLKKLSLDLSIRGDEPVGPVAKALESNVSLQELSLKDCNLQVVPLFEALHTNTNLKLLDLERSTMTFSKVKYLATALSLNKGLKTVLLQQCQLNEESIAALANVMTINETLEQLELSDNPGCPCICDLSYRHSPMMVHTPRSRGIT</sequence>
<dbReference type="PANTHER" id="PTHR47679">
    <property type="entry name" value="PROTEIN TORNADO 1"/>
    <property type="match status" value="1"/>
</dbReference>
<dbReference type="VEuPathDB" id="VectorBase:LOC119163712"/>
<accession>A0A9J6E5Z1</accession>
<dbReference type="InterPro" id="IPR032675">
    <property type="entry name" value="LRR_dom_sf"/>
</dbReference>
<dbReference type="Proteomes" id="UP000821866">
    <property type="component" value="Chromosome 3"/>
</dbReference>
<evidence type="ECO:0000256" key="1">
    <source>
        <dbReference type="SAM" id="MobiDB-lite"/>
    </source>
</evidence>
<protein>
    <submittedName>
        <fullName evidence="2">Uncharacterized protein</fullName>
    </submittedName>
</protein>
<dbReference type="EMBL" id="JABSTU010000005">
    <property type="protein sequence ID" value="KAH8029748.1"/>
    <property type="molecule type" value="Genomic_DNA"/>
</dbReference>
<comment type="caution">
    <text evidence="2">The sequence shown here is derived from an EMBL/GenBank/DDBJ whole genome shotgun (WGS) entry which is preliminary data.</text>
</comment>
<reference evidence="2" key="1">
    <citation type="journal article" date="2020" name="Cell">
        <title>Large-Scale Comparative Analyses of Tick Genomes Elucidate Their Genetic Diversity and Vector Capacities.</title>
        <authorList>
            <consortium name="Tick Genome and Microbiome Consortium (TIGMIC)"/>
            <person name="Jia N."/>
            <person name="Wang J."/>
            <person name="Shi W."/>
            <person name="Du L."/>
            <person name="Sun Y."/>
            <person name="Zhan W."/>
            <person name="Jiang J.F."/>
            <person name="Wang Q."/>
            <person name="Zhang B."/>
            <person name="Ji P."/>
            <person name="Bell-Sakyi L."/>
            <person name="Cui X.M."/>
            <person name="Yuan T.T."/>
            <person name="Jiang B.G."/>
            <person name="Yang W.F."/>
            <person name="Lam T.T."/>
            <person name="Chang Q.C."/>
            <person name="Ding S.J."/>
            <person name="Wang X.J."/>
            <person name="Zhu J.G."/>
            <person name="Ruan X.D."/>
            <person name="Zhao L."/>
            <person name="Wei J.T."/>
            <person name="Ye R.Z."/>
            <person name="Que T.C."/>
            <person name="Du C.H."/>
            <person name="Zhou Y.H."/>
            <person name="Cheng J.X."/>
            <person name="Dai P.F."/>
            <person name="Guo W.B."/>
            <person name="Han X.H."/>
            <person name="Huang E.J."/>
            <person name="Li L.F."/>
            <person name="Wei W."/>
            <person name="Gao Y.C."/>
            <person name="Liu J.Z."/>
            <person name="Shao H.Z."/>
            <person name="Wang X."/>
            <person name="Wang C.C."/>
            <person name="Yang T.C."/>
            <person name="Huo Q.B."/>
            <person name="Li W."/>
            <person name="Chen H.Y."/>
            <person name="Chen S.E."/>
            <person name="Zhou L.G."/>
            <person name="Ni X.B."/>
            <person name="Tian J.H."/>
            <person name="Sheng Y."/>
            <person name="Liu T."/>
            <person name="Pan Y.S."/>
            <person name="Xia L.Y."/>
            <person name="Li J."/>
            <person name="Zhao F."/>
            <person name="Cao W.C."/>
        </authorList>
    </citation>
    <scope>NUCLEOTIDE SEQUENCE</scope>
    <source>
        <strain evidence="2">Rmic-2018</strain>
    </source>
</reference>
<name>A0A9J6E5Z1_RHIMP</name>
<organism evidence="2 3">
    <name type="scientific">Rhipicephalus microplus</name>
    <name type="common">Cattle tick</name>
    <name type="synonym">Boophilus microplus</name>
    <dbReference type="NCBI Taxonomy" id="6941"/>
    <lineage>
        <taxon>Eukaryota</taxon>
        <taxon>Metazoa</taxon>
        <taxon>Ecdysozoa</taxon>
        <taxon>Arthropoda</taxon>
        <taxon>Chelicerata</taxon>
        <taxon>Arachnida</taxon>
        <taxon>Acari</taxon>
        <taxon>Parasitiformes</taxon>
        <taxon>Ixodida</taxon>
        <taxon>Ixodoidea</taxon>
        <taxon>Ixodidae</taxon>
        <taxon>Rhipicephalinae</taxon>
        <taxon>Rhipicephalus</taxon>
        <taxon>Boophilus</taxon>
    </lineage>
</organism>
<feature type="compositionally biased region" description="Basic and acidic residues" evidence="1">
    <location>
        <begin position="1"/>
        <end position="18"/>
    </location>
</feature>
<dbReference type="PANTHER" id="PTHR47679:SF2">
    <property type="entry name" value="C-TERMINAL OF ROC (COR) DOMAIN-CONTAINING PROTEIN"/>
    <property type="match status" value="1"/>
</dbReference>
<dbReference type="Gene3D" id="3.80.10.10">
    <property type="entry name" value="Ribonuclease Inhibitor"/>
    <property type="match status" value="2"/>
</dbReference>
<dbReference type="SUPFAM" id="SSF52047">
    <property type="entry name" value="RNI-like"/>
    <property type="match status" value="1"/>
</dbReference>
<keyword evidence="3" id="KW-1185">Reference proteome</keyword>